<organism evidence="3 4">
    <name type="scientific">Naegleria fowleri</name>
    <name type="common">Brain eating amoeba</name>
    <dbReference type="NCBI Taxonomy" id="5763"/>
    <lineage>
        <taxon>Eukaryota</taxon>
        <taxon>Discoba</taxon>
        <taxon>Heterolobosea</taxon>
        <taxon>Tetramitia</taxon>
        <taxon>Eutetramitia</taxon>
        <taxon>Vahlkampfiidae</taxon>
        <taxon>Naegleria</taxon>
    </lineage>
</organism>
<feature type="region of interest" description="Disordered" evidence="1">
    <location>
        <begin position="55"/>
        <end position="81"/>
    </location>
</feature>
<dbReference type="AlphaFoldDB" id="A0A6A5BSG1"/>
<evidence type="ECO:0000313" key="3">
    <source>
        <dbReference type="EMBL" id="KAF0977632.1"/>
    </source>
</evidence>
<keyword evidence="2" id="KW-0472">Membrane</keyword>
<comment type="caution">
    <text evidence="3">The sequence shown here is derived from an EMBL/GenBank/DDBJ whole genome shotgun (WGS) entry which is preliminary data.</text>
</comment>
<dbReference type="Proteomes" id="UP000444721">
    <property type="component" value="Unassembled WGS sequence"/>
</dbReference>
<dbReference type="VEuPathDB" id="AmoebaDB:NfTy_070070"/>
<dbReference type="GeneID" id="68110842"/>
<sequence>MIHWPNILASLRKVYNQYIQKNPRFTRIMNILWYAVMIIGLLPLLLVIFKRKDPSEDSQRNTGQSTQQQQNRFGSSSSAGKSSGLFGKVCLNAKAFLLDQELYENNSSSKIQREENIMEITSSTTTPENDYANDERMKYLKKLANDCDVYIIVQVASDEEQNYYQDLLESKYGFFNPVKILFCETVKGKIAFSRQINPQLVIEVDKETTRELKRFYEGVCMVQKNAKNTKNEHDILEFSNFLDLMKYLTKA</sequence>
<keyword evidence="2" id="KW-1133">Transmembrane helix</keyword>
<dbReference type="GO" id="GO:0007031">
    <property type="term" value="P:peroxisome organization"/>
    <property type="evidence" value="ECO:0007669"/>
    <property type="project" value="InterPro"/>
</dbReference>
<keyword evidence="2" id="KW-0812">Transmembrane</keyword>
<proteinExistence type="predicted"/>
<gene>
    <name evidence="3" type="ORF">FDP41_003624</name>
</gene>
<dbReference type="VEuPathDB" id="AmoebaDB:NF0124690"/>
<dbReference type="OMA" id="YANDERM"/>
<dbReference type="Pfam" id="PF22978">
    <property type="entry name" value="HAD_Pex22"/>
    <property type="match status" value="1"/>
</dbReference>
<dbReference type="InterPro" id="IPR037485">
    <property type="entry name" value="PEX22"/>
</dbReference>
<dbReference type="PANTHER" id="PTHR34126">
    <property type="entry name" value="PEROXISOME BIOGENESIS PROTEIN 22"/>
    <property type="match status" value="1"/>
</dbReference>
<feature type="compositionally biased region" description="Low complexity" evidence="1">
    <location>
        <begin position="60"/>
        <end position="81"/>
    </location>
</feature>
<dbReference type="VEuPathDB" id="AmoebaDB:FDP41_003624"/>
<dbReference type="PANTHER" id="PTHR34126:SF1">
    <property type="entry name" value="PEROXISOME BIOGENESIS PROTEIN 22"/>
    <property type="match status" value="1"/>
</dbReference>
<evidence type="ECO:0000256" key="2">
    <source>
        <dbReference type="SAM" id="Phobius"/>
    </source>
</evidence>
<dbReference type="OrthoDB" id="77656at2759"/>
<dbReference type="RefSeq" id="XP_044562345.1">
    <property type="nucleotide sequence ID" value="XM_044706949.1"/>
</dbReference>
<protein>
    <submittedName>
        <fullName evidence="3">Uncharacterized protein</fullName>
    </submittedName>
</protein>
<feature type="transmembrane region" description="Helical" evidence="2">
    <location>
        <begin position="31"/>
        <end position="49"/>
    </location>
</feature>
<reference evidence="3 4" key="1">
    <citation type="journal article" date="2019" name="Sci. Rep.">
        <title>Nanopore sequencing improves the draft genome of the human pathogenic amoeba Naegleria fowleri.</title>
        <authorList>
            <person name="Liechti N."/>
            <person name="Schurch N."/>
            <person name="Bruggmann R."/>
            <person name="Wittwer M."/>
        </authorList>
    </citation>
    <scope>NUCLEOTIDE SEQUENCE [LARGE SCALE GENOMIC DNA]</scope>
    <source>
        <strain evidence="3 4">ATCC 30894</strain>
    </source>
</reference>
<dbReference type="EMBL" id="VFQX01000034">
    <property type="protein sequence ID" value="KAF0977632.1"/>
    <property type="molecule type" value="Genomic_DNA"/>
</dbReference>
<evidence type="ECO:0000256" key="1">
    <source>
        <dbReference type="SAM" id="MobiDB-lite"/>
    </source>
</evidence>
<name>A0A6A5BSG1_NAEFO</name>
<keyword evidence="4" id="KW-1185">Reference proteome</keyword>
<accession>A0A6A5BSG1</accession>
<evidence type="ECO:0000313" key="4">
    <source>
        <dbReference type="Proteomes" id="UP000444721"/>
    </source>
</evidence>